<proteinExistence type="predicted"/>
<evidence type="ECO:0000313" key="2">
    <source>
        <dbReference type="EMBL" id="KAI5077407.1"/>
    </source>
</evidence>
<organism evidence="2 3">
    <name type="scientific">Adiantum capillus-veneris</name>
    <name type="common">Maidenhair fern</name>
    <dbReference type="NCBI Taxonomy" id="13818"/>
    <lineage>
        <taxon>Eukaryota</taxon>
        <taxon>Viridiplantae</taxon>
        <taxon>Streptophyta</taxon>
        <taxon>Embryophyta</taxon>
        <taxon>Tracheophyta</taxon>
        <taxon>Polypodiopsida</taxon>
        <taxon>Polypodiidae</taxon>
        <taxon>Polypodiales</taxon>
        <taxon>Pteridineae</taxon>
        <taxon>Pteridaceae</taxon>
        <taxon>Vittarioideae</taxon>
        <taxon>Adiantum</taxon>
    </lineage>
</organism>
<evidence type="ECO:0000256" key="1">
    <source>
        <dbReference type="SAM" id="MobiDB-lite"/>
    </source>
</evidence>
<reference evidence="2" key="1">
    <citation type="submission" date="2021-01" db="EMBL/GenBank/DDBJ databases">
        <title>Adiantum capillus-veneris genome.</title>
        <authorList>
            <person name="Fang Y."/>
            <person name="Liao Q."/>
        </authorList>
    </citation>
    <scope>NUCLEOTIDE SEQUENCE</scope>
    <source>
        <strain evidence="2">H3</strain>
        <tissue evidence="2">Leaf</tissue>
    </source>
</reference>
<evidence type="ECO:0000313" key="3">
    <source>
        <dbReference type="Proteomes" id="UP000886520"/>
    </source>
</evidence>
<comment type="caution">
    <text evidence="2">The sequence shown here is derived from an EMBL/GenBank/DDBJ whole genome shotgun (WGS) entry which is preliminary data.</text>
</comment>
<dbReference type="AlphaFoldDB" id="A0A9D4ZKQ3"/>
<gene>
    <name evidence="2" type="ORF">GOP47_0007231</name>
</gene>
<protein>
    <submittedName>
        <fullName evidence="2">Uncharacterized protein</fullName>
    </submittedName>
</protein>
<feature type="region of interest" description="Disordered" evidence="1">
    <location>
        <begin position="117"/>
        <end position="140"/>
    </location>
</feature>
<name>A0A9D4ZKQ3_ADICA</name>
<accession>A0A9D4ZKQ3</accession>
<dbReference type="Proteomes" id="UP000886520">
    <property type="component" value="Chromosome 7"/>
</dbReference>
<sequence>MQAWRAGAIPQHPVAAAAPAAGGGCLVIKIKQAALASATCPNSCVKRVPLLAPSCMRLITLLLLLLLVLSWRARAWLDLLHHHHHHELKWRGAQPRVYQVQHEGWTFRARRIVSASSSSLPSSSSKKAAKQPGSRPPKCHNECNNSCKGECLAKPVYVSGNHGILQHAIWTCTCVF</sequence>
<dbReference type="EMBL" id="JABFUD020000007">
    <property type="protein sequence ID" value="KAI5077407.1"/>
    <property type="molecule type" value="Genomic_DNA"/>
</dbReference>
<dbReference type="PROSITE" id="PS51257">
    <property type="entry name" value="PROKAR_LIPOPROTEIN"/>
    <property type="match status" value="1"/>
</dbReference>
<keyword evidence="3" id="KW-1185">Reference proteome</keyword>
<dbReference type="OrthoDB" id="10560485at2759"/>
<feature type="compositionally biased region" description="Low complexity" evidence="1">
    <location>
        <begin position="117"/>
        <end position="126"/>
    </location>
</feature>